<dbReference type="InterPro" id="IPR018728">
    <property type="entry name" value="DUF2268"/>
</dbReference>
<accession>A0A9X7VYC4</accession>
<proteinExistence type="predicted"/>
<dbReference type="RefSeq" id="WP_206656704.1">
    <property type="nucleotide sequence ID" value="NZ_CP071182.1"/>
</dbReference>
<name>A0A9X7VYC4_9BACL</name>
<evidence type="ECO:0000259" key="1">
    <source>
        <dbReference type="Pfam" id="PF10026"/>
    </source>
</evidence>
<evidence type="ECO:0000313" key="3">
    <source>
        <dbReference type="Proteomes" id="UP000663505"/>
    </source>
</evidence>
<feature type="domain" description="DUF2268" evidence="1">
    <location>
        <begin position="80"/>
        <end position="269"/>
    </location>
</feature>
<keyword evidence="3" id="KW-1185">Reference proteome</keyword>
<organism evidence="2 3">
    <name type="scientific">Alicyclobacillus mengziensis</name>
    <dbReference type="NCBI Taxonomy" id="2931921"/>
    <lineage>
        <taxon>Bacteria</taxon>
        <taxon>Bacillati</taxon>
        <taxon>Bacillota</taxon>
        <taxon>Bacilli</taxon>
        <taxon>Bacillales</taxon>
        <taxon>Alicyclobacillaceae</taxon>
        <taxon>Alicyclobacillus</taxon>
    </lineage>
</organism>
<dbReference type="Pfam" id="PF10026">
    <property type="entry name" value="DUF2268"/>
    <property type="match status" value="1"/>
</dbReference>
<sequence length="275" mass="31656">MEPIEFTPRLRQMKEFIDACEVKPATERKHLFMSLFDLTGEDVDSLIFNGMISLDSSLDAFRSALQQMDYHRVKPFIQKTLIDLSNKYPSGKRLMVELYPMDEQDQFGREQLGGVSAWTSWQGDTIHLVVYPSKETTHALKSTVVHEYNHHHRITALNNGHPDVTLLEKIIREGLAEHFVGEVLGREFHGPWVNALTQDEARRLWETLYSVHAADTGDGTDALVFGGRNTDVPLWAGYSVGYYLVKWYWELHPLVSIIDLTVRNSEEFIPRSFNF</sequence>
<reference evidence="2 3" key="1">
    <citation type="submission" date="2021-02" db="EMBL/GenBank/DDBJ databases">
        <title>Alicyclobacillus curvatus sp. nov. and Alicyclobacillus mengziensis sp. nov., two acidophilic bacteria isolated from acid mine drainage.</title>
        <authorList>
            <person name="Huang Y."/>
        </authorList>
    </citation>
    <scope>NUCLEOTIDE SEQUENCE [LARGE SCALE GENOMIC DNA]</scope>
    <source>
        <strain evidence="2 3">S30H14</strain>
    </source>
</reference>
<dbReference type="EMBL" id="CP071182">
    <property type="protein sequence ID" value="QSO47351.1"/>
    <property type="molecule type" value="Genomic_DNA"/>
</dbReference>
<protein>
    <recommendedName>
        <fullName evidence="1">DUF2268 domain-containing protein</fullName>
    </recommendedName>
</protein>
<dbReference type="Proteomes" id="UP000663505">
    <property type="component" value="Chromosome"/>
</dbReference>
<dbReference type="AlphaFoldDB" id="A0A9X7VYC4"/>
<evidence type="ECO:0000313" key="2">
    <source>
        <dbReference type="EMBL" id="QSO47351.1"/>
    </source>
</evidence>
<gene>
    <name evidence="2" type="ORF">JZ786_23685</name>
</gene>
<dbReference type="KEGG" id="afx:JZ786_23685"/>